<accession>A0ABV7L3G3</accession>
<sequence length="62" mass="7149">MATKRLSTTKCNKEFEPTDTKDARPSVLPEFPRDPILEIADQKEFEDASIREHVSRGMPTTW</sequence>
<gene>
    <name evidence="2" type="ORF">ACFOGJ_18115</name>
</gene>
<proteinExistence type="predicted"/>
<feature type="compositionally biased region" description="Basic and acidic residues" evidence="1">
    <location>
        <begin position="11"/>
        <end position="24"/>
    </location>
</feature>
<name>A0ABV7L3G3_9PROT</name>
<keyword evidence="3" id="KW-1185">Reference proteome</keyword>
<dbReference type="EMBL" id="JBHRTR010000031">
    <property type="protein sequence ID" value="MFC3229167.1"/>
    <property type="molecule type" value="Genomic_DNA"/>
</dbReference>
<dbReference type="Proteomes" id="UP001595528">
    <property type="component" value="Unassembled WGS sequence"/>
</dbReference>
<comment type="caution">
    <text evidence="2">The sequence shown here is derived from an EMBL/GenBank/DDBJ whole genome shotgun (WGS) entry which is preliminary data.</text>
</comment>
<evidence type="ECO:0000256" key="1">
    <source>
        <dbReference type="SAM" id="MobiDB-lite"/>
    </source>
</evidence>
<protein>
    <submittedName>
        <fullName evidence="2">Uncharacterized protein</fullName>
    </submittedName>
</protein>
<feature type="region of interest" description="Disordered" evidence="1">
    <location>
        <begin position="1"/>
        <end position="32"/>
    </location>
</feature>
<reference evidence="3" key="1">
    <citation type="journal article" date="2019" name="Int. J. Syst. Evol. Microbiol.">
        <title>The Global Catalogue of Microorganisms (GCM) 10K type strain sequencing project: providing services to taxonomists for standard genome sequencing and annotation.</title>
        <authorList>
            <consortium name="The Broad Institute Genomics Platform"/>
            <consortium name="The Broad Institute Genome Sequencing Center for Infectious Disease"/>
            <person name="Wu L."/>
            <person name="Ma J."/>
        </authorList>
    </citation>
    <scope>NUCLEOTIDE SEQUENCE [LARGE SCALE GENOMIC DNA]</scope>
    <source>
        <strain evidence="3">KCTC 42964</strain>
    </source>
</reference>
<evidence type="ECO:0000313" key="2">
    <source>
        <dbReference type="EMBL" id="MFC3229167.1"/>
    </source>
</evidence>
<evidence type="ECO:0000313" key="3">
    <source>
        <dbReference type="Proteomes" id="UP001595528"/>
    </source>
</evidence>
<feature type="compositionally biased region" description="Polar residues" evidence="1">
    <location>
        <begin position="1"/>
        <end position="10"/>
    </location>
</feature>
<organism evidence="2 3">
    <name type="scientific">Marinibaculum pumilum</name>
    <dbReference type="NCBI Taxonomy" id="1766165"/>
    <lineage>
        <taxon>Bacteria</taxon>
        <taxon>Pseudomonadati</taxon>
        <taxon>Pseudomonadota</taxon>
        <taxon>Alphaproteobacteria</taxon>
        <taxon>Rhodospirillales</taxon>
        <taxon>Rhodospirillaceae</taxon>
        <taxon>Marinibaculum</taxon>
    </lineage>
</organism>
<dbReference type="RefSeq" id="WP_379903115.1">
    <property type="nucleotide sequence ID" value="NZ_JBHRTR010000031.1"/>
</dbReference>